<dbReference type="AlphaFoldDB" id="A0A8J2PK04"/>
<dbReference type="Proteomes" id="UP000708208">
    <property type="component" value="Unassembled WGS sequence"/>
</dbReference>
<gene>
    <name evidence="1" type="ORF">AFUS01_LOCUS28395</name>
</gene>
<comment type="caution">
    <text evidence="1">The sequence shown here is derived from an EMBL/GenBank/DDBJ whole genome shotgun (WGS) entry which is preliminary data.</text>
</comment>
<evidence type="ECO:0000313" key="1">
    <source>
        <dbReference type="EMBL" id="CAG7817855.1"/>
    </source>
</evidence>
<keyword evidence="2" id="KW-1185">Reference proteome</keyword>
<proteinExistence type="predicted"/>
<name>A0A8J2PK04_9HEXA</name>
<protein>
    <submittedName>
        <fullName evidence="1">Uncharacterized protein</fullName>
    </submittedName>
</protein>
<accession>A0A8J2PK04</accession>
<organism evidence="1 2">
    <name type="scientific">Allacma fusca</name>
    <dbReference type="NCBI Taxonomy" id="39272"/>
    <lineage>
        <taxon>Eukaryota</taxon>
        <taxon>Metazoa</taxon>
        <taxon>Ecdysozoa</taxon>
        <taxon>Arthropoda</taxon>
        <taxon>Hexapoda</taxon>
        <taxon>Collembola</taxon>
        <taxon>Symphypleona</taxon>
        <taxon>Sminthuridae</taxon>
        <taxon>Allacma</taxon>
    </lineage>
</organism>
<reference evidence="1" key="1">
    <citation type="submission" date="2021-06" db="EMBL/GenBank/DDBJ databases">
        <authorList>
            <person name="Hodson N. C."/>
            <person name="Mongue J. A."/>
            <person name="Jaron S. K."/>
        </authorList>
    </citation>
    <scope>NUCLEOTIDE SEQUENCE</scope>
</reference>
<sequence>MWTSSEMDIAKLTNSKGFKGIQSKFTGKPRKLNEFSKQEVFNIVIPITTIQAGFVLLLNEFQIDVIAVGQKNTARYASSHNGRGAIQQMQFRFSVLLQSILYDLLHERELLSRQITAIRVTPVKTGSFGVIELLSAIAFIDFISQNVAGLLISF</sequence>
<evidence type="ECO:0000313" key="2">
    <source>
        <dbReference type="Proteomes" id="UP000708208"/>
    </source>
</evidence>
<dbReference type="EMBL" id="CAJVCH010405517">
    <property type="protein sequence ID" value="CAG7817855.1"/>
    <property type="molecule type" value="Genomic_DNA"/>
</dbReference>